<keyword evidence="2" id="KW-0472">Membrane</keyword>
<feature type="transmembrane region" description="Helical" evidence="2">
    <location>
        <begin position="152"/>
        <end position="180"/>
    </location>
</feature>
<evidence type="ECO:0000313" key="4">
    <source>
        <dbReference type="EMBL" id="MFC7247080.1"/>
    </source>
</evidence>
<dbReference type="Pfam" id="PF13828">
    <property type="entry name" value="DUF4190"/>
    <property type="match status" value="1"/>
</dbReference>
<proteinExistence type="predicted"/>
<sequence length="189" mass="19253">MTYPPPAGQDPYAAQPDPYAPPPAAPNPYGAPAYGPPAVPGSPVTPPMSAPPASVPPMSAPPAAPQPYGDPYKSGDPYAAPQPQYGQAPYGQQPYGGYPPPRQQNSMALVALILSLVGLMTWITAPIGAILGHSAMKQIRQTGEDGEGMAKAAIIVGWIITGLGVIGCLCAFGLPFLAMIGVSGASTYN</sequence>
<dbReference type="RefSeq" id="WP_376809841.1">
    <property type="nucleotide sequence ID" value="NZ_JBHTAC010000049.1"/>
</dbReference>
<feature type="region of interest" description="Disordered" evidence="1">
    <location>
        <begin position="1"/>
        <end position="99"/>
    </location>
</feature>
<evidence type="ECO:0000256" key="2">
    <source>
        <dbReference type="SAM" id="Phobius"/>
    </source>
</evidence>
<dbReference type="InterPro" id="IPR025241">
    <property type="entry name" value="DUF4190"/>
</dbReference>
<name>A0ABW2H491_9ACTN</name>
<evidence type="ECO:0000313" key="5">
    <source>
        <dbReference type="Proteomes" id="UP001596392"/>
    </source>
</evidence>
<evidence type="ECO:0000259" key="3">
    <source>
        <dbReference type="Pfam" id="PF13828"/>
    </source>
</evidence>
<feature type="compositionally biased region" description="Low complexity" evidence="1">
    <location>
        <begin position="77"/>
        <end position="96"/>
    </location>
</feature>
<feature type="transmembrane region" description="Helical" evidence="2">
    <location>
        <begin position="107"/>
        <end position="131"/>
    </location>
</feature>
<dbReference type="Proteomes" id="UP001596392">
    <property type="component" value="Unassembled WGS sequence"/>
</dbReference>
<organism evidence="4 5">
    <name type="scientific">Catellatospora aurea</name>
    <dbReference type="NCBI Taxonomy" id="1337874"/>
    <lineage>
        <taxon>Bacteria</taxon>
        <taxon>Bacillati</taxon>
        <taxon>Actinomycetota</taxon>
        <taxon>Actinomycetes</taxon>
        <taxon>Micromonosporales</taxon>
        <taxon>Micromonosporaceae</taxon>
        <taxon>Catellatospora</taxon>
    </lineage>
</organism>
<evidence type="ECO:0000256" key="1">
    <source>
        <dbReference type="SAM" id="MobiDB-lite"/>
    </source>
</evidence>
<feature type="compositionally biased region" description="Pro residues" evidence="1">
    <location>
        <begin position="34"/>
        <end position="65"/>
    </location>
</feature>
<reference evidence="5" key="1">
    <citation type="journal article" date="2019" name="Int. J. Syst. Evol. Microbiol.">
        <title>The Global Catalogue of Microorganisms (GCM) 10K type strain sequencing project: providing services to taxonomists for standard genome sequencing and annotation.</title>
        <authorList>
            <consortium name="The Broad Institute Genomics Platform"/>
            <consortium name="The Broad Institute Genome Sequencing Center for Infectious Disease"/>
            <person name="Wu L."/>
            <person name="Ma J."/>
        </authorList>
    </citation>
    <scope>NUCLEOTIDE SEQUENCE [LARGE SCALE GENOMIC DNA]</scope>
    <source>
        <strain evidence="5">CGMCC 1.9106</strain>
    </source>
</reference>
<feature type="domain" description="DUF4190" evidence="3">
    <location>
        <begin position="107"/>
        <end position="166"/>
    </location>
</feature>
<comment type="caution">
    <text evidence="4">The sequence shown here is derived from an EMBL/GenBank/DDBJ whole genome shotgun (WGS) entry which is preliminary data.</text>
</comment>
<keyword evidence="2" id="KW-0812">Transmembrane</keyword>
<gene>
    <name evidence="4" type="ORF">ACFQO7_31775</name>
</gene>
<keyword evidence="5" id="KW-1185">Reference proteome</keyword>
<keyword evidence="2" id="KW-1133">Transmembrane helix</keyword>
<protein>
    <submittedName>
        <fullName evidence="4">DUF4190 domain-containing protein</fullName>
    </submittedName>
</protein>
<accession>A0ABW2H491</accession>
<dbReference type="EMBL" id="JBHTAC010000049">
    <property type="protein sequence ID" value="MFC7247080.1"/>
    <property type="molecule type" value="Genomic_DNA"/>
</dbReference>